<dbReference type="GO" id="GO:0045842">
    <property type="term" value="P:positive regulation of mitotic metaphase/anaphase transition"/>
    <property type="evidence" value="ECO:0007669"/>
    <property type="project" value="TreeGrafter"/>
</dbReference>
<keyword evidence="10" id="KW-1185">Reference proteome</keyword>
<dbReference type="GO" id="GO:0051301">
    <property type="term" value="P:cell division"/>
    <property type="evidence" value="ECO:0007669"/>
    <property type="project" value="UniProtKB-KW"/>
</dbReference>
<evidence type="ECO:0000259" key="8">
    <source>
        <dbReference type="Pfam" id="PF12862"/>
    </source>
</evidence>
<evidence type="ECO:0000256" key="1">
    <source>
        <dbReference type="ARBA" id="ARBA00007450"/>
    </source>
</evidence>
<dbReference type="PANTHER" id="PTHR12830:SF9">
    <property type="entry name" value="ANAPHASE-PROMOTING COMPLEX SUBUNIT 5"/>
    <property type="match status" value="1"/>
</dbReference>
<dbReference type="Proteomes" id="UP000799767">
    <property type="component" value="Unassembled WGS sequence"/>
</dbReference>
<evidence type="ECO:0000256" key="2">
    <source>
        <dbReference type="ARBA" id="ARBA00016066"/>
    </source>
</evidence>
<keyword evidence="6" id="KW-0131">Cell cycle</keyword>
<feature type="chain" id="PRO_5025624658" description="Anaphase-promoting complex subunit 5" evidence="7">
    <location>
        <begin position="22"/>
        <end position="766"/>
    </location>
</feature>
<keyword evidence="5" id="KW-0833">Ubl conjugation pathway</keyword>
<proteinExistence type="inferred from homology"/>
<evidence type="ECO:0000256" key="3">
    <source>
        <dbReference type="ARBA" id="ARBA00022618"/>
    </source>
</evidence>
<feature type="signal peptide" evidence="7">
    <location>
        <begin position="1"/>
        <end position="21"/>
    </location>
</feature>
<dbReference type="PANTHER" id="PTHR12830">
    <property type="entry name" value="ANAPHASE-PROMOTING COMPLEX SUBUNIT 5"/>
    <property type="match status" value="1"/>
</dbReference>
<evidence type="ECO:0000256" key="7">
    <source>
        <dbReference type="SAM" id="SignalP"/>
    </source>
</evidence>
<dbReference type="RefSeq" id="XP_033592617.1">
    <property type="nucleotide sequence ID" value="XM_033732564.1"/>
</dbReference>
<dbReference type="EMBL" id="MU001632">
    <property type="protein sequence ID" value="KAF2486048.1"/>
    <property type="molecule type" value="Genomic_DNA"/>
</dbReference>
<accession>A0A6A6Q0P2</accession>
<name>A0A6A6Q0P2_9PEZI</name>
<evidence type="ECO:0000313" key="10">
    <source>
        <dbReference type="Proteomes" id="UP000799767"/>
    </source>
</evidence>
<reference evidence="9" key="1">
    <citation type="journal article" date="2020" name="Stud. Mycol.">
        <title>101 Dothideomycetes genomes: a test case for predicting lifestyles and emergence of pathogens.</title>
        <authorList>
            <person name="Haridas S."/>
            <person name="Albert R."/>
            <person name="Binder M."/>
            <person name="Bloem J."/>
            <person name="Labutti K."/>
            <person name="Salamov A."/>
            <person name="Andreopoulos B."/>
            <person name="Baker S."/>
            <person name="Barry K."/>
            <person name="Bills G."/>
            <person name="Bluhm B."/>
            <person name="Cannon C."/>
            <person name="Castanera R."/>
            <person name="Culley D."/>
            <person name="Daum C."/>
            <person name="Ezra D."/>
            <person name="Gonzalez J."/>
            <person name="Henrissat B."/>
            <person name="Kuo A."/>
            <person name="Liang C."/>
            <person name="Lipzen A."/>
            <person name="Lutzoni F."/>
            <person name="Magnuson J."/>
            <person name="Mondo S."/>
            <person name="Nolan M."/>
            <person name="Ohm R."/>
            <person name="Pangilinan J."/>
            <person name="Park H.-J."/>
            <person name="Ramirez L."/>
            <person name="Alfaro M."/>
            <person name="Sun H."/>
            <person name="Tritt A."/>
            <person name="Yoshinaga Y."/>
            <person name="Zwiers L.-H."/>
            <person name="Turgeon B."/>
            <person name="Goodwin S."/>
            <person name="Spatafora J."/>
            <person name="Crous P."/>
            <person name="Grigoriev I."/>
        </authorList>
    </citation>
    <scope>NUCLEOTIDE SEQUENCE</scope>
    <source>
        <strain evidence="9">CBS 113389</strain>
    </source>
</reference>
<dbReference type="GO" id="GO:0070979">
    <property type="term" value="P:protein K11-linked ubiquitination"/>
    <property type="evidence" value="ECO:0007669"/>
    <property type="project" value="TreeGrafter"/>
</dbReference>
<gene>
    <name evidence="9" type="ORF">BDY17DRAFT_290771</name>
</gene>
<evidence type="ECO:0000256" key="4">
    <source>
        <dbReference type="ARBA" id="ARBA00022776"/>
    </source>
</evidence>
<protein>
    <recommendedName>
        <fullName evidence="2">Anaphase-promoting complex subunit 5</fullName>
    </recommendedName>
</protein>
<sequence length="766" mass="85317">MPRFLTPAKIALLALADLYLAGEIPASAKLAVLTFLASQINPSSDFPDGMIEQRLQCSNGDLETLAKTLSKWGLDVPGRTIYDRLLRQLWALNDLDALFVLFRRLSDLLTVSAPTSGVVVPPRVSRASPLGQFIRRSCYEFERIQFADVQKLWSAFVAYRAPSYRTWAERNADAARLAAHLETLHLNIPEQPLAEHTSTHDVNDILNLSIQHLQKLGTRVPSAVHARLRDWYEAQDDANAQSLRHFMAFFEHWRAAQMSMALESLHQYFDLSLGANRGGDELRAYFQYAQLHQSVLYADFECWEESVEAMRECIGTARENQDTACLNFALSWLLHLRQVHPDDSTVSFESLIRLLGGSTEHDEIAFLKVKAREMKHWTLMSSTLLEEAKLEMYSGGNINRAFEHILQAMYLNMQHDQRTLMPAASLFESASYERLGQSRLAYRICESAPLLHAPYAPLSDQVRATCRTAHVLSQAGHFSTAERELEKLEHDVKGVTKLQDRITIRKALVRVKRQIHRERLQEASKLLRELRPCRTSGGSEADFDISLMEIELLMKSKNHEKALEIVSDLIKKRKAARVTDIAERLHLLILKSKIYAAAGQHAKGFSIVLRAASTSERHALMSVLVDALAVLSSILTALGESEAARQLAEAALPHALSGANAQLQAELFSTLADANVGLAGKQVRNSHDQLQLLGLAITAVERSRAIYAQLSDVSGMSLCLTKKARLERASGDGEAAAATDEMHTQLLIDADSTYADGADAEGDVVI</sequence>
<dbReference type="OrthoDB" id="2504561at2759"/>
<dbReference type="InterPro" id="IPR037679">
    <property type="entry name" value="Apc5"/>
</dbReference>
<keyword evidence="4" id="KW-0498">Mitosis</keyword>
<dbReference type="InterPro" id="IPR026000">
    <property type="entry name" value="Apc5_dom"/>
</dbReference>
<evidence type="ECO:0000313" key="9">
    <source>
        <dbReference type="EMBL" id="KAF2486048.1"/>
    </source>
</evidence>
<dbReference type="Pfam" id="PF12862">
    <property type="entry name" value="ANAPC5"/>
    <property type="match status" value="1"/>
</dbReference>
<organism evidence="9 10">
    <name type="scientific">Neohortaea acidophila</name>
    <dbReference type="NCBI Taxonomy" id="245834"/>
    <lineage>
        <taxon>Eukaryota</taxon>
        <taxon>Fungi</taxon>
        <taxon>Dikarya</taxon>
        <taxon>Ascomycota</taxon>
        <taxon>Pezizomycotina</taxon>
        <taxon>Dothideomycetes</taxon>
        <taxon>Dothideomycetidae</taxon>
        <taxon>Mycosphaerellales</taxon>
        <taxon>Teratosphaeriaceae</taxon>
        <taxon>Neohortaea</taxon>
    </lineage>
</organism>
<dbReference type="GO" id="GO:0005680">
    <property type="term" value="C:anaphase-promoting complex"/>
    <property type="evidence" value="ECO:0007669"/>
    <property type="project" value="InterPro"/>
</dbReference>
<evidence type="ECO:0000256" key="6">
    <source>
        <dbReference type="ARBA" id="ARBA00023306"/>
    </source>
</evidence>
<keyword evidence="7" id="KW-0732">Signal</keyword>
<evidence type="ECO:0000256" key="5">
    <source>
        <dbReference type="ARBA" id="ARBA00022786"/>
    </source>
</evidence>
<dbReference type="GO" id="GO:0031145">
    <property type="term" value="P:anaphase-promoting complex-dependent catabolic process"/>
    <property type="evidence" value="ECO:0007669"/>
    <property type="project" value="TreeGrafter"/>
</dbReference>
<comment type="similarity">
    <text evidence="1">Belongs to the APC5 family.</text>
</comment>
<keyword evidence="3" id="KW-0132">Cell division</keyword>
<dbReference type="GeneID" id="54473566"/>
<dbReference type="AlphaFoldDB" id="A0A6A6Q0P2"/>
<feature type="domain" description="Anaphase-promoting complex subunit 5" evidence="8">
    <location>
        <begin position="245"/>
        <end position="338"/>
    </location>
</feature>